<feature type="compositionally biased region" description="Low complexity" evidence="5">
    <location>
        <begin position="884"/>
        <end position="901"/>
    </location>
</feature>
<dbReference type="Ensembl" id="ENSPNAT00000031832.2">
    <property type="protein sequence ID" value="ENSPNAP00000036770.1"/>
    <property type="gene ID" value="ENSPNAG00000006833.2"/>
</dbReference>
<evidence type="ECO:0000313" key="8">
    <source>
        <dbReference type="Proteomes" id="UP001501920"/>
    </source>
</evidence>
<feature type="region of interest" description="Disordered" evidence="5">
    <location>
        <begin position="1239"/>
        <end position="1258"/>
    </location>
</feature>
<feature type="domain" description="Calponin-homology (CH)" evidence="6">
    <location>
        <begin position="1263"/>
        <end position="1370"/>
    </location>
</feature>
<dbReference type="RefSeq" id="XP_017558453.1">
    <property type="nucleotide sequence ID" value="XM_017702964.1"/>
</dbReference>
<feature type="region of interest" description="Disordered" evidence="5">
    <location>
        <begin position="840"/>
        <end position="990"/>
    </location>
</feature>
<feature type="compositionally biased region" description="Polar residues" evidence="5">
    <location>
        <begin position="236"/>
        <end position="251"/>
    </location>
</feature>
<feature type="coiled-coil region" evidence="4">
    <location>
        <begin position="56"/>
        <end position="86"/>
    </location>
</feature>
<feature type="region of interest" description="Disordered" evidence="5">
    <location>
        <begin position="1141"/>
        <end position="1196"/>
    </location>
</feature>
<feature type="compositionally biased region" description="Pro residues" evidence="5">
    <location>
        <begin position="1038"/>
        <end position="1049"/>
    </location>
</feature>
<dbReference type="InterPro" id="IPR001715">
    <property type="entry name" value="CH_dom"/>
</dbReference>
<dbReference type="Pfam" id="PF00307">
    <property type="entry name" value="CH"/>
    <property type="match status" value="1"/>
</dbReference>
<dbReference type="SUPFAM" id="SSF47576">
    <property type="entry name" value="Calponin-homology domain, CH-domain"/>
    <property type="match status" value="1"/>
</dbReference>
<dbReference type="GeneTree" id="ENSGT00940000154495"/>
<evidence type="ECO:0000256" key="3">
    <source>
        <dbReference type="ARBA" id="ARBA00061655"/>
    </source>
</evidence>
<feature type="compositionally biased region" description="Polar residues" evidence="5">
    <location>
        <begin position="936"/>
        <end position="957"/>
    </location>
</feature>
<dbReference type="PROSITE" id="PS50021">
    <property type="entry name" value="CH"/>
    <property type="match status" value="1"/>
</dbReference>
<keyword evidence="1" id="KW-0597">Phosphoprotein</keyword>
<dbReference type="STRING" id="42514.ENSPNAP00000036770"/>
<evidence type="ECO:0000256" key="1">
    <source>
        <dbReference type="ARBA" id="ARBA00022553"/>
    </source>
</evidence>
<feature type="compositionally biased region" description="Polar residues" evidence="5">
    <location>
        <begin position="534"/>
        <end position="559"/>
    </location>
</feature>
<feature type="compositionally biased region" description="Acidic residues" evidence="5">
    <location>
        <begin position="188"/>
        <end position="200"/>
    </location>
</feature>
<proteinExistence type="inferred from homology"/>
<feature type="compositionally biased region" description="Basic and acidic residues" evidence="5">
    <location>
        <begin position="1239"/>
        <end position="1249"/>
    </location>
</feature>
<name>A0A3B4ELI5_PYGNA</name>
<feature type="region of interest" description="Disordered" evidence="5">
    <location>
        <begin position="676"/>
        <end position="784"/>
    </location>
</feature>
<organism evidence="7 8">
    <name type="scientific">Pygocentrus nattereri</name>
    <name type="common">Red-bellied piranha</name>
    <dbReference type="NCBI Taxonomy" id="42514"/>
    <lineage>
        <taxon>Eukaryota</taxon>
        <taxon>Metazoa</taxon>
        <taxon>Chordata</taxon>
        <taxon>Craniata</taxon>
        <taxon>Vertebrata</taxon>
        <taxon>Euteleostomi</taxon>
        <taxon>Actinopterygii</taxon>
        <taxon>Neopterygii</taxon>
        <taxon>Teleostei</taxon>
        <taxon>Ostariophysi</taxon>
        <taxon>Characiformes</taxon>
        <taxon>Characoidei</taxon>
        <taxon>Pygocentrus</taxon>
    </lineage>
</organism>
<dbReference type="SMART" id="SM00033">
    <property type="entry name" value="CH"/>
    <property type="match status" value="1"/>
</dbReference>
<protein>
    <recommendedName>
        <fullName evidence="6">Calponin-homology (CH) domain-containing protein</fullName>
    </recommendedName>
</protein>
<dbReference type="PANTHER" id="PTHR23167:SF37">
    <property type="entry name" value="SMOOTHELIN-LIKE PROTEIN 2"/>
    <property type="match status" value="1"/>
</dbReference>
<feature type="compositionally biased region" description="Polar residues" evidence="5">
    <location>
        <begin position="844"/>
        <end position="859"/>
    </location>
</feature>
<reference evidence="7" key="3">
    <citation type="submission" date="2025-09" db="UniProtKB">
        <authorList>
            <consortium name="Ensembl"/>
        </authorList>
    </citation>
    <scope>IDENTIFICATION</scope>
</reference>
<reference evidence="7 8" key="1">
    <citation type="submission" date="2020-10" db="EMBL/GenBank/DDBJ databases">
        <title>Pygocentrus nattereri (red-bellied piranha) genome, fPygNat1, primary haplotype.</title>
        <authorList>
            <person name="Myers G."/>
            <person name="Meyer A."/>
            <person name="Karagic N."/>
            <person name="Pippel M."/>
            <person name="Winkler S."/>
            <person name="Tracey A."/>
            <person name="Wood J."/>
            <person name="Formenti G."/>
            <person name="Howe K."/>
            <person name="Fedrigo O."/>
            <person name="Jarvis E.D."/>
        </authorList>
    </citation>
    <scope>NUCLEOTIDE SEQUENCE [LARGE SCALE GENOMIC DNA]</scope>
</reference>
<dbReference type="Gene3D" id="1.10.418.10">
    <property type="entry name" value="Calponin-like domain"/>
    <property type="match status" value="1"/>
</dbReference>
<sequence>MELGPATAAGGSGEDGHALMARFERALRLVVRDLHVDVAAFKRVIEQRLDETCKDAEPLAKMVAKLQEENQQLKERLEALAQLVEALPGIQIPASFQKSLDDLQPLQTSQVQTQAQGHTQSYEGQSCFPGTASPMDEGGMDDQNSTYSAPGSVCVDSVSTSSRSSTSASTVIMDTSYQANLISRKEEEQEEVEMEEEEKEDPLTSAGLENKPEKEQESFQEPEEVVPLVSELPDSLTMTPPQQLPPNTMSRPESPMGSEYSGYSGYSGYSSVSSLVGLTTRQRPVTAVSRARDLAVHMRSKSQTTTSDNRAQTTTTSQSLAQSYTKNIDKVQSSTTLLFNQSASDISTRNTVTESALTTESQEMKSATSSQTMSTVSVAGPQTSGGLMGSPLSPRSLKTWRTQTNLTSTLNQTIPPPVQFSQSSTENSLEGLEIKSEINSQQTPNAILATPVQLFGDMTDPIGQRYSRTSMNLKSTTNTKQQQTDMDQSTSESFTPKAVTEVSSFVNENTLESHEIKSKVSFLENGPAMSLKSAQATNQNTLKQSASFSETPSDTSASANDHHVAPFSIKQPVSATSKLPDSSFKTERLLSSQVIRPAVNVQSDLITMTIPHQPVSTMTVPVSPKSLRSTNQSPTPFKSTSRVSPVAMRQPTTFGQSASESSGPVSSHHVAPFSQVAASSTRTFGPSFRDDHPRTARSTAQQEDPVAVSSPQQQPLSTMTVPMSPKSLRSTNQSPTPFKSASTQRPAVGSQFRSDNTSGSDKSTGSNVYQESPTTATSQYPVSSMMRISPQIPRRLMTYNPTQNSASSLSRAQSVIQLSAAELNSVQSSSITSQLSGAQYSALPPTTDQSQQEAKSSVGNPAAVSRTFSQPQLSIGSLSRRAESPSGSEYSGYSSVYSSMSQEVRPSVNSQHVTSGQPSAAAITRMSPRTYRRPANPNTAGSSSSSQMDVSPASQEVGSLGMPHVFSQPQANSLARRSESPSGSEYSGYSSAYSTVSQEVGSVVDGQRNFASVTTATPQAPVTSMTRMSPKPFRRPAVPSPALPNPSPPLKSKVFGQSTPSTNSHLSITELPAKSGSSIMSQEVKSLISSQFSSMSTPQLTGTHISQDNQVLRSPKSFSRPTNLTQAQLGSAPHINPLLFSQSASDTAPKPRRESPSRPVSAVKPWTSSQKINTSLSSPSDKTFSKPASFSDSKEASENFMKKTITVTGGRSLTKSQMLPRNMGVLGKQALFERMDSELNRTKSAESKPKLKRSQSCDTSSANSIKQLLLEWCRSKTTGYQHININNFSSSWIDGMAFCALVHSFFPNEFDYNELNPAHHKHNLDLAFTTAEEKADCIRLIEVDDMMAMGKNPDPMCVFTYVQSLYNHLKRFE</sequence>
<feature type="compositionally biased region" description="Polar residues" evidence="5">
    <location>
        <begin position="1055"/>
        <end position="1067"/>
    </location>
</feature>
<feature type="compositionally biased region" description="Polar residues" evidence="5">
    <location>
        <begin position="345"/>
        <end position="385"/>
    </location>
</feature>
<feature type="region of interest" description="Disordered" evidence="5">
    <location>
        <begin position="534"/>
        <end position="560"/>
    </location>
</feature>
<feature type="region of interest" description="Disordered" evidence="5">
    <location>
        <begin position="295"/>
        <end position="321"/>
    </location>
</feature>
<reference evidence="7" key="2">
    <citation type="submission" date="2025-08" db="UniProtKB">
        <authorList>
            <consortium name="Ensembl"/>
        </authorList>
    </citation>
    <scope>IDENTIFICATION</scope>
</reference>
<dbReference type="FunFam" id="1.10.418.10:FF:000009">
    <property type="entry name" value="smoothelin isoform X2"/>
    <property type="match status" value="1"/>
</dbReference>
<feature type="region of interest" description="Disordered" evidence="5">
    <location>
        <begin position="616"/>
        <end position="646"/>
    </location>
</feature>
<feature type="compositionally biased region" description="Polar residues" evidence="5">
    <location>
        <begin position="866"/>
        <end position="877"/>
    </location>
</feature>
<feature type="compositionally biased region" description="Polar residues" evidence="5">
    <location>
        <begin position="301"/>
        <end position="311"/>
    </location>
</feature>
<comment type="similarity">
    <text evidence="3">Belongs to the smoothelin family.</text>
</comment>
<feature type="compositionally biased region" description="Polar residues" evidence="5">
    <location>
        <begin position="616"/>
        <end position="643"/>
    </location>
</feature>
<dbReference type="InterPro" id="IPR050540">
    <property type="entry name" value="F-actin_Monoox_Mical"/>
</dbReference>
<feature type="region of interest" description="Disordered" evidence="5">
    <location>
        <begin position="109"/>
        <end position="151"/>
    </location>
</feature>
<evidence type="ECO:0000256" key="2">
    <source>
        <dbReference type="ARBA" id="ARBA00023054"/>
    </source>
</evidence>
<feature type="compositionally biased region" description="Polar residues" evidence="5">
    <location>
        <begin position="1166"/>
        <end position="1191"/>
    </location>
</feature>
<dbReference type="Proteomes" id="UP001501920">
    <property type="component" value="Chromosome 23"/>
</dbReference>
<dbReference type="InterPro" id="IPR036872">
    <property type="entry name" value="CH_dom_sf"/>
</dbReference>
<feature type="compositionally biased region" description="Polar residues" evidence="5">
    <location>
        <begin position="709"/>
        <end position="782"/>
    </location>
</feature>
<dbReference type="PANTHER" id="PTHR23167">
    <property type="entry name" value="CALPONIN HOMOLOGY DOMAIN-CONTAINING PROTEIN DDB_G0272472-RELATED"/>
    <property type="match status" value="1"/>
</dbReference>
<feature type="compositionally biased region" description="Low complexity" evidence="5">
    <location>
        <begin position="312"/>
        <end position="321"/>
    </location>
</feature>
<feature type="compositionally biased region" description="Polar residues" evidence="5">
    <location>
        <begin position="902"/>
        <end position="918"/>
    </location>
</feature>
<dbReference type="OrthoDB" id="8913591at2759"/>
<keyword evidence="2 4" id="KW-0175">Coiled coil</keyword>
<feature type="compositionally biased region" description="Low complexity" evidence="5">
    <location>
        <begin position="980"/>
        <end position="990"/>
    </location>
</feature>
<feature type="region of interest" description="Disordered" evidence="5">
    <location>
        <begin position="1012"/>
        <end position="1068"/>
    </location>
</feature>
<keyword evidence="8" id="KW-1185">Reference proteome</keyword>
<feature type="region of interest" description="Disordered" evidence="5">
    <location>
        <begin position="184"/>
        <end position="262"/>
    </location>
</feature>
<dbReference type="GeneID" id="108430461"/>
<evidence type="ECO:0000256" key="4">
    <source>
        <dbReference type="SAM" id="Coils"/>
    </source>
</evidence>
<feature type="region of interest" description="Disordered" evidence="5">
    <location>
        <begin position="345"/>
        <end position="392"/>
    </location>
</feature>
<evidence type="ECO:0000259" key="6">
    <source>
        <dbReference type="PROSITE" id="PS50021"/>
    </source>
</evidence>
<feature type="compositionally biased region" description="Polar residues" evidence="5">
    <location>
        <begin position="109"/>
        <end position="124"/>
    </location>
</feature>
<evidence type="ECO:0000256" key="5">
    <source>
        <dbReference type="SAM" id="MobiDB-lite"/>
    </source>
</evidence>
<feature type="region of interest" description="Disordered" evidence="5">
    <location>
        <begin position="1095"/>
        <end position="1123"/>
    </location>
</feature>
<accession>A0A3B4ELI5</accession>
<evidence type="ECO:0000313" key="7">
    <source>
        <dbReference type="Ensembl" id="ENSPNAP00000036770.1"/>
    </source>
</evidence>
<feature type="region of interest" description="Disordered" evidence="5">
    <location>
        <begin position="463"/>
        <end position="495"/>
    </location>
</feature>
<dbReference type="OMA" id="GSCHTST"/>
<feature type="compositionally biased region" description="Polar residues" evidence="5">
    <location>
        <begin position="466"/>
        <end position="494"/>
    </location>
</feature>
<feature type="compositionally biased region" description="Polar residues" evidence="5">
    <location>
        <begin position="1012"/>
        <end position="1027"/>
    </location>
</feature>